<dbReference type="PROSITE" id="PS50004">
    <property type="entry name" value="C2"/>
    <property type="match status" value="1"/>
</dbReference>
<dbReference type="Proteomes" id="UP000054166">
    <property type="component" value="Unassembled WGS sequence"/>
</dbReference>
<dbReference type="InParanoid" id="A0A0C3GFX3"/>
<gene>
    <name evidence="2" type="ORF">PILCRDRAFT_812387</name>
</gene>
<proteinExistence type="predicted"/>
<dbReference type="Pfam" id="PF00168">
    <property type="entry name" value="C2"/>
    <property type="match status" value="1"/>
</dbReference>
<dbReference type="InterPro" id="IPR000008">
    <property type="entry name" value="C2_dom"/>
</dbReference>
<protein>
    <recommendedName>
        <fullName evidence="1">C2 domain-containing protein</fullName>
    </recommendedName>
</protein>
<dbReference type="Gene3D" id="2.60.40.150">
    <property type="entry name" value="C2 domain"/>
    <property type="match status" value="1"/>
</dbReference>
<reference evidence="3" key="2">
    <citation type="submission" date="2015-01" db="EMBL/GenBank/DDBJ databases">
        <title>Evolutionary Origins and Diversification of the Mycorrhizal Mutualists.</title>
        <authorList>
            <consortium name="DOE Joint Genome Institute"/>
            <consortium name="Mycorrhizal Genomics Consortium"/>
            <person name="Kohler A."/>
            <person name="Kuo A."/>
            <person name="Nagy L.G."/>
            <person name="Floudas D."/>
            <person name="Copeland A."/>
            <person name="Barry K.W."/>
            <person name="Cichocki N."/>
            <person name="Veneault-Fourrey C."/>
            <person name="LaButti K."/>
            <person name="Lindquist E.A."/>
            <person name="Lipzen A."/>
            <person name="Lundell T."/>
            <person name="Morin E."/>
            <person name="Murat C."/>
            <person name="Riley R."/>
            <person name="Ohm R."/>
            <person name="Sun H."/>
            <person name="Tunlid A."/>
            <person name="Henrissat B."/>
            <person name="Grigoriev I.V."/>
            <person name="Hibbett D.S."/>
            <person name="Martin F."/>
        </authorList>
    </citation>
    <scope>NUCLEOTIDE SEQUENCE [LARGE SCALE GENOMIC DNA]</scope>
    <source>
        <strain evidence="3">F 1598</strain>
    </source>
</reference>
<evidence type="ECO:0000259" key="1">
    <source>
        <dbReference type="PROSITE" id="PS50004"/>
    </source>
</evidence>
<name>A0A0C3GFX3_PILCF</name>
<reference evidence="2 3" key="1">
    <citation type="submission" date="2014-04" db="EMBL/GenBank/DDBJ databases">
        <authorList>
            <consortium name="DOE Joint Genome Institute"/>
            <person name="Kuo A."/>
            <person name="Tarkka M."/>
            <person name="Buscot F."/>
            <person name="Kohler A."/>
            <person name="Nagy L.G."/>
            <person name="Floudas D."/>
            <person name="Copeland A."/>
            <person name="Barry K.W."/>
            <person name="Cichocki N."/>
            <person name="Veneault-Fourrey C."/>
            <person name="LaButti K."/>
            <person name="Lindquist E.A."/>
            <person name="Lipzen A."/>
            <person name="Lundell T."/>
            <person name="Morin E."/>
            <person name="Murat C."/>
            <person name="Sun H."/>
            <person name="Tunlid A."/>
            <person name="Henrissat B."/>
            <person name="Grigoriev I.V."/>
            <person name="Hibbett D.S."/>
            <person name="Martin F."/>
            <person name="Nordberg H.P."/>
            <person name="Cantor M.N."/>
            <person name="Hua S.X."/>
        </authorList>
    </citation>
    <scope>NUCLEOTIDE SEQUENCE [LARGE SCALE GENOMIC DNA]</scope>
    <source>
        <strain evidence="2 3">F 1598</strain>
    </source>
</reference>
<accession>A0A0C3GFX3</accession>
<dbReference type="EMBL" id="KN832974">
    <property type="protein sequence ID" value="KIM89541.1"/>
    <property type="molecule type" value="Genomic_DNA"/>
</dbReference>
<sequence length="115" mass="13708">MTRTGWYLLRQRIFCTRIIRHSLNPIWDEKPLFHVREYESTFEVQLTVLNWDSLSSNDHVRDASFRVEELVEDATRRDVRRLGCIRVGGCCCKTSTIVLSWEKITNRDRRPQVQP</sequence>
<dbReference type="SUPFAM" id="SSF49562">
    <property type="entry name" value="C2 domain (Calcium/lipid-binding domain, CaLB)"/>
    <property type="match status" value="1"/>
</dbReference>
<dbReference type="STRING" id="765440.A0A0C3GFX3"/>
<evidence type="ECO:0000313" key="2">
    <source>
        <dbReference type="EMBL" id="KIM89541.1"/>
    </source>
</evidence>
<keyword evidence="3" id="KW-1185">Reference proteome</keyword>
<evidence type="ECO:0000313" key="3">
    <source>
        <dbReference type="Proteomes" id="UP000054166"/>
    </source>
</evidence>
<dbReference type="InterPro" id="IPR035892">
    <property type="entry name" value="C2_domain_sf"/>
</dbReference>
<feature type="domain" description="C2" evidence="1">
    <location>
        <begin position="1"/>
        <end position="80"/>
    </location>
</feature>
<dbReference type="OrthoDB" id="3269806at2759"/>
<organism evidence="2 3">
    <name type="scientific">Piloderma croceum (strain F 1598)</name>
    <dbReference type="NCBI Taxonomy" id="765440"/>
    <lineage>
        <taxon>Eukaryota</taxon>
        <taxon>Fungi</taxon>
        <taxon>Dikarya</taxon>
        <taxon>Basidiomycota</taxon>
        <taxon>Agaricomycotina</taxon>
        <taxon>Agaricomycetes</taxon>
        <taxon>Agaricomycetidae</taxon>
        <taxon>Atheliales</taxon>
        <taxon>Atheliaceae</taxon>
        <taxon>Piloderma</taxon>
    </lineage>
</organism>
<dbReference type="HOGENOM" id="CLU_2109896_0_0_1"/>
<dbReference type="AlphaFoldDB" id="A0A0C3GFX3"/>